<comment type="caution">
    <text evidence="2">The sequence shown here is derived from an EMBL/GenBank/DDBJ whole genome shotgun (WGS) entry which is preliminary data.</text>
</comment>
<accession>A0ABV9E5S5</accession>
<feature type="region of interest" description="Disordered" evidence="1">
    <location>
        <begin position="1"/>
        <end position="38"/>
    </location>
</feature>
<dbReference type="InterPro" id="IPR036736">
    <property type="entry name" value="ACP-like_sf"/>
</dbReference>
<proteinExistence type="predicted"/>
<organism evidence="2 3">
    <name type="scientific">Sphaerisporangium corydalis</name>
    <dbReference type="NCBI Taxonomy" id="1441875"/>
    <lineage>
        <taxon>Bacteria</taxon>
        <taxon>Bacillati</taxon>
        <taxon>Actinomycetota</taxon>
        <taxon>Actinomycetes</taxon>
        <taxon>Streptosporangiales</taxon>
        <taxon>Streptosporangiaceae</taxon>
        <taxon>Sphaerisporangium</taxon>
    </lineage>
</organism>
<protein>
    <recommendedName>
        <fullName evidence="4">Carrier domain-containing protein</fullName>
    </recommendedName>
</protein>
<dbReference type="EMBL" id="JBHSFN010000001">
    <property type="protein sequence ID" value="MFC4584867.1"/>
    <property type="molecule type" value="Genomic_DNA"/>
</dbReference>
<evidence type="ECO:0008006" key="4">
    <source>
        <dbReference type="Google" id="ProtNLM"/>
    </source>
</evidence>
<gene>
    <name evidence="2" type="ORF">ACFO8L_02200</name>
</gene>
<feature type="compositionally biased region" description="Polar residues" evidence="1">
    <location>
        <begin position="1"/>
        <end position="18"/>
    </location>
</feature>
<evidence type="ECO:0000313" key="2">
    <source>
        <dbReference type="EMBL" id="MFC4584867.1"/>
    </source>
</evidence>
<name>A0ABV9E5S5_9ACTN</name>
<keyword evidence="3" id="KW-1185">Reference proteome</keyword>
<dbReference type="Proteomes" id="UP001595891">
    <property type="component" value="Unassembled WGS sequence"/>
</dbReference>
<sequence>MDQRSGTNHTNGTDQVTDMNDAGQGVDHLSVTDDGTGGGAGTGLREWLAGALSEACDGEISAQEILGARCSFVALGVGSLSMVRLIDVIESGLDVEIEFEGDAWFMEDLDSLVTYLSGLSPRETNGLPLP</sequence>
<evidence type="ECO:0000313" key="3">
    <source>
        <dbReference type="Proteomes" id="UP001595891"/>
    </source>
</evidence>
<dbReference type="SUPFAM" id="SSF47336">
    <property type="entry name" value="ACP-like"/>
    <property type="match status" value="1"/>
</dbReference>
<dbReference type="RefSeq" id="WP_262840905.1">
    <property type="nucleotide sequence ID" value="NZ_JANZYP010000003.1"/>
</dbReference>
<evidence type="ECO:0000256" key="1">
    <source>
        <dbReference type="SAM" id="MobiDB-lite"/>
    </source>
</evidence>
<reference evidence="3" key="1">
    <citation type="journal article" date="2019" name="Int. J. Syst. Evol. Microbiol.">
        <title>The Global Catalogue of Microorganisms (GCM) 10K type strain sequencing project: providing services to taxonomists for standard genome sequencing and annotation.</title>
        <authorList>
            <consortium name="The Broad Institute Genomics Platform"/>
            <consortium name="The Broad Institute Genome Sequencing Center for Infectious Disease"/>
            <person name="Wu L."/>
            <person name="Ma J."/>
        </authorList>
    </citation>
    <scope>NUCLEOTIDE SEQUENCE [LARGE SCALE GENOMIC DNA]</scope>
    <source>
        <strain evidence="3">CCUG 49560</strain>
    </source>
</reference>